<feature type="transmembrane region" description="Helical" evidence="1">
    <location>
        <begin position="621"/>
        <end position="644"/>
    </location>
</feature>
<feature type="transmembrane region" description="Helical" evidence="1">
    <location>
        <begin position="476"/>
        <end position="496"/>
    </location>
</feature>
<proteinExistence type="predicted"/>
<feature type="transmembrane region" description="Helical" evidence="1">
    <location>
        <begin position="664"/>
        <end position="682"/>
    </location>
</feature>
<evidence type="ECO:0000313" key="2">
    <source>
        <dbReference type="EMBL" id="AZP22458.1"/>
    </source>
</evidence>
<evidence type="ECO:0000313" key="3">
    <source>
        <dbReference type="Proteomes" id="UP000280197"/>
    </source>
</evidence>
<keyword evidence="1" id="KW-0472">Membrane</keyword>
<dbReference type="RefSeq" id="WP_126276260.1">
    <property type="nucleotide sequence ID" value="NZ_CP034463.1"/>
</dbReference>
<reference evidence="2 3" key="1">
    <citation type="submission" date="2018-12" db="EMBL/GenBank/DDBJ databases">
        <authorList>
            <person name="Li K."/>
        </authorList>
    </citation>
    <scope>NUCLEOTIDE SEQUENCE [LARGE SCALE GENOMIC DNA]</scope>
    <source>
        <strain evidence="3">CR22</strain>
    </source>
</reference>
<feature type="transmembrane region" description="Helical" evidence="1">
    <location>
        <begin position="23"/>
        <end position="44"/>
    </location>
</feature>
<dbReference type="EMBL" id="CP034463">
    <property type="protein sequence ID" value="AZP22458.1"/>
    <property type="molecule type" value="Genomic_DNA"/>
</dbReference>
<evidence type="ECO:0008006" key="4">
    <source>
        <dbReference type="Google" id="ProtNLM"/>
    </source>
</evidence>
<protein>
    <recommendedName>
        <fullName evidence="4">NACHT domain-containing protein</fullName>
    </recommendedName>
</protein>
<dbReference type="InterPro" id="IPR027417">
    <property type="entry name" value="P-loop_NTPase"/>
</dbReference>
<feature type="transmembrane region" description="Helical" evidence="1">
    <location>
        <begin position="694"/>
        <end position="718"/>
    </location>
</feature>
<feature type="transmembrane region" description="Helical" evidence="1">
    <location>
        <begin position="444"/>
        <end position="464"/>
    </location>
</feature>
<dbReference type="SUPFAM" id="SSF52540">
    <property type="entry name" value="P-loop containing nucleoside triphosphate hydrolases"/>
    <property type="match status" value="1"/>
</dbReference>
<feature type="transmembrane region" description="Helical" evidence="1">
    <location>
        <begin position="585"/>
        <end position="609"/>
    </location>
</feature>
<dbReference type="Proteomes" id="UP000280197">
    <property type="component" value="Chromosome"/>
</dbReference>
<dbReference type="KEGG" id="saqu:EJC51_44125"/>
<dbReference type="Gene3D" id="3.40.50.300">
    <property type="entry name" value="P-loop containing nucleotide triphosphate hydrolases"/>
    <property type="match status" value="1"/>
</dbReference>
<accession>A0A3Q9C372</accession>
<keyword evidence="3" id="KW-1185">Reference proteome</keyword>
<keyword evidence="1" id="KW-0812">Transmembrane</keyword>
<feature type="transmembrane region" description="Helical" evidence="1">
    <location>
        <begin position="517"/>
        <end position="536"/>
    </location>
</feature>
<organism evidence="2 3">
    <name type="scientific">Streptomyces aquilus</name>
    <dbReference type="NCBI Taxonomy" id="2548456"/>
    <lineage>
        <taxon>Bacteria</taxon>
        <taxon>Bacillati</taxon>
        <taxon>Actinomycetota</taxon>
        <taxon>Actinomycetes</taxon>
        <taxon>Kitasatosporales</taxon>
        <taxon>Streptomycetaceae</taxon>
        <taxon>Streptomyces</taxon>
    </lineage>
</organism>
<name>A0A3Q9C372_9ACTN</name>
<keyword evidence="1" id="KW-1133">Transmembrane helix</keyword>
<evidence type="ECO:0000256" key="1">
    <source>
        <dbReference type="SAM" id="Phobius"/>
    </source>
</evidence>
<sequence length="783" mass="82358">MLILIAGFWAAFTFVENEKLLEGVVAVAGTLLVAPVLWAGRILAENSRTTGEEAAQLWAKAAEALANEASALYRERQGNRRLDQTERPVPVRWAWAHHEGVGLPEAVAGTGAGVGTPSFAVLPGAEAASPDTLNEGELNELFDVYAGIRTGRMVVLGEPGSGKSAAAVLLAVQALAHRESMGEAVDREQLPVPILLTPYGWNPGRQTAEDWLAERLVSDFKTFRGRLLDPRTPTRLIHEGRIALFLDGFDEIDSGKRVAALESLHGLSRQVRVVIFSRSEEFTQALHTQPLSGAAVLELRPVAAETAADCFADWQTAGLPSRLRERLAEHLWAQPDGVLGQALSTPLMLTLLRDAFRGMDTEEATAVVDALLSPSEFTSAEEINDYLLDRVLPAAYPPSRPGVRTPYTRDQAERWLRLIAARMTAHGTSELAWWQMHEWASASWRIVGGVVGGGLAAGLASALVSRFTDELGERTVIGFLPASVAGGVLGLATAIVTERRATRVNVTGGAGETRFNVGMGLMAGLAVGSAVALTVGPASGPATAATVGLAAALTAGTATGRAAGGDGLPPPHFTADPNAKPAERFLGRLIAGLPAGLAAGIPAGLAGGIPLGLAQGMQRGLGVGLAIGCAYVLAFGLLDGFTRITPDQDSPVGPLSVWDQDRRHGLATGLVFGLAMGFAAGLTDALATARHDPLGVAVPVGLITGVVIGVVTGTAAGLTVSNSWRTAVVFVQLWAQGVVPLRAMRFLDDACKRQVLRETGPTYQFRHTRLRDRLTVLAGEQDI</sequence>
<dbReference type="AlphaFoldDB" id="A0A3Q9C372"/>
<gene>
    <name evidence="2" type="ORF">EJC51_44125</name>
</gene>